<reference evidence="1" key="2">
    <citation type="submission" date="2025-08" db="UniProtKB">
        <authorList>
            <consortium name="Ensembl"/>
        </authorList>
    </citation>
    <scope>IDENTIFICATION</scope>
</reference>
<reference evidence="1" key="3">
    <citation type="submission" date="2025-09" db="UniProtKB">
        <authorList>
            <consortium name="Ensembl"/>
        </authorList>
    </citation>
    <scope>IDENTIFICATION</scope>
</reference>
<dbReference type="AlphaFoldDB" id="A0A5F4VZG6"/>
<evidence type="ECO:0000313" key="2">
    <source>
        <dbReference type="Proteomes" id="UP000008225"/>
    </source>
</evidence>
<dbReference type="Proteomes" id="UP000008225">
    <property type="component" value="Chromosome 17"/>
</dbReference>
<accession>A0A5F4VZG6</accession>
<evidence type="ECO:0000313" key="1">
    <source>
        <dbReference type="Ensembl" id="ENSCJAP00000070989.2"/>
    </source>
</evidence>
<reference evidence="1" key="1">
    <citation type="submission" date="2009-03" db="EMBL/GenBank/DDBJ databases">
        <authorList>
            <person name="Warren W."/>
            <person name="Ye L."/>
            <person name="Minx P."/>
            <person name="Worley K."/>
            <person name="Gibbs R."/>
            <person name="Wilson R.K."/>
        </authorList>
    </citation>
    <scope>NUCLEOTIDE SEQUENCE [LARGE SCALE GENOMIC DNA]</scope>
</reference>
<organism evidence="1 2">
    <name type="scientific">Callithrix jacchus</name>
    <name type="common">White-tufted-ear marmoset</name>
    <name type="synonym">Simia Jacchus</name>
    <dbReference type="NCBI Taxonomy" id="9483"/>
    <lineage>
        <taxon>Eukaryota</taxon>
        <taxon>Metazoa</taxon>
        <taxon>Chordata</taxon>
        <taxon>Craniata</taxon>
        <taxon>Vertebrata</taxon>
        <taxon>Euteleostomi</taxon>
        <taxon>Mammalia</taxon>
        <taxon>Eutheria</taxon>
        <taxon>Euarchontoglires</taxon>
        <taxon>Primates</taxon>
        <taxon>Haplorrhini</taxon>
        <taxon>Platyrrhini</taxon>
        <taxon>Cebidae</taxon>
        <taxon>Callitrichinae</taxon>
        <taxon>Callithrix</taxon>
        <taxon>Callithrix</taxon>
    </lineage>
</organism>
<dbReference type="PANTHER" id="PTHR12138">
    <property type="entry name" value="PRIMATE-EXPANDED PROTEIN FAMILY"/>
    <property type="match status" value="1"/>
</dbReference>
<proteinExistence type="predicted"/>
<dbReference type="PRINTS" id="PR02045">
    <property type="entry name" value="F138DOMAIN"/>
</dbReference>
<dbReference type="Ensembl" id="ENSCJAT00000089106.2">
    <property type="protein sequence ID" value="ENSCJAP00000070989.2"/>
    <property type="gene ID" value="ENSCJAG00000061157.2"/>
</dbReference>
<protein>
    <submittedName>
        <fullName evidence="1">Uncharacterized protein</fullName>
    </submittedName>
</protein>
<name>A0A5F4VZG6_CALJA</name>
<keyword evidence="2" id="KW-1185">Reference proteome</keyword>
<sequence length="143" mass="15296">DSQISCACLSASVKPYTPFTVFEGLLVNKCSLYPNNLNKIIAQLTGAICPSQFWCCVSDSSGIRTFGTLFTPPRVSLCHQAGVKWGDLSSLQPPPPGSNDSSTSASRVAGITGARYHARLIFVFLVETGFHQVGQDGLELLTL</sequence>
<dbReference type="PANTHER" id="PTHR12138:SF162">
    <property type="entry name" value="CHROMOSOME UNDETERMINED SCAFFOLD_275, WHOLE GENOME SHOTGUN SEQUENCE"/>
    <property type="match status" value="1"/>
</dbReference>
<dbReference type="GeneTree" id="ENSGT01120000271815"/>
<dbReference type="InParanoid" id="A0A5F4VZG6"/>